<dbReference type="Gene3D" id="3.40.50.10190">
    <property type="entry name" value="BRCT domain"/>
    <property type="match status" value="2"/>
</dbReference>
<evidence type="ECO:0000256" key="3">
    <source>
        <dbReference type="ARBA" id="ARBA00007572"/>
    </source>
</evidence>
<dbReference type="InterPro" id="IPR012308">
    <property type="entry name" value="DNA_ligase_ATP-dep_N"/>
</dbReference>
<dbReference type="FunFam" id="3.40.50.10190:FF:000027">
    <property type="entry name" value="DNA ligase"/>
    <property type="match status" value="1"/>
</dbReference>
<dbReference type="Gene3D" id="1.10.3260.10">
    <property type="entry name" value="DNA ligase, ATP-dependent, N-terminal domain"/>
    <property type="match status" value="1"/>
</dbReference>
<dbReference type="SUPFAM" id="SSF117018">
    <property type="entry name" value="ATP-dependent DNA ligase DNA-binding domain"/>
    <property type="match status" value="1"/>
</dbReference>
<dbReference type="InterPro" id="IPR012309">
    <property type="entry name" value="DNA_ligase_ATP-dep_C"/>
</dbReference>
<accession>A0A812C267</accession>
<dbReference type="InterPro" id="IPR016059">
    <property type="entry name" value="DNA_ligase_ATP-dep_CS"/>
</dbReference>
<organism evidence="19 20">
    <name type="scientific">Acanthosepion pharaonis</name>
    <name type="common">Pharaoh cuttlefish</name>
    <name type="synonym">Sepia pharaonis</name>
    <dbReference type="NCBI Taxonomy" id="158019"/>
    <lineage>
        <taxon>Eukaryota</taxon>
        <taxon>Metazoa</taxon>
        <taxon>Spiralia</taxon>
        <taxon>Lophotrochozoa</taxon>
        <taxon>Mollusca</taxon>
        <taxon>Cephalopoda</taxon>
        <taxon>Coleoidea</taxon>
        <taxon>Decapodiformes</taxon>
        <taxon>Sepiida</taxon>
        <taxon>Sepiina</taxon>
        <taxon>Sepiidae</taxon>
        <taxon>Acanthosepion</taxon>
    </lineage>
</organism>
<evidence type="ECO:0000256" key="11">
    <source>
        <dbReference type="ARBA" id="ARBA00023172"/>
    </source>
</evidence>
<dbReference type="InterPro" id="IPR012310">
    <property type="entry name" value="DNA_ligase_ATP-dep_cent"/>
</dbReference>
<dbReference type="Pfam" id="PF01068">
    <property type="entry name" value="DNA_ligase_A_M"/>
    <property type="match status" value="1"/>
</dbReference>
<dbReference type="CDD" id="cd07903">
    <property type="entry name" value="Adenylation_DNA_ligase_IV"/>
    <property type="match status" value="1"/>
</dbReference>
<evidence type="ECO:0000256" key="12">
    <source>
        <dbReference type="ARBA" id="ARBA00023204"/>
    </source>
</evidence>
<evidence type="ECO:0000256" key="4">
    <source>
        <dbReference type="ARBA" id="ARBA00022598"/>
    </source>
</evidence>
<evidence type="ECO:0000259" key="18">
    <source>
        <dbReference type="PROSITE" id="PS50172"/>
    </source>
</evidence>
<dbReference type="GO" id="GO:0005524">
    <property type="term" value="F:ATP binding"/>
    <property type="evidence" value="ECO:0007669"/>
    <property type="project" value="UniProtKB-KW"/>
</dbReference>
<dbReference type="Pfam" id="PF00533">
    <property type="entry name" value="BRCT"/>
    <property type="match status" value="1"/>
</dbReference>
<dbReference type="InterPro" id="IPR001357">
    <property type="entry name" value="BRCT_dom"/>
</dbReference>
<evidence type="ECO:0000256" key="8">
    <source>
        <dbReference type="ARBA" id="ARBA00022763"/>
    </source>
</evidence>
<comment type="caution">
    <text evidence="19">The sequence shown here is derived from an EMBL/GenBank/DDBJ whole genome shotgun (WGS) entry which is preliminary data.</text>
</comment>
<dbReference type="GO" id="GO:0046872">
    <property type="term" value="F:metal ion binding"/>
    <property type="evidence" value="ECO:0007669"/>
    <property type="project" value="UniProtKB-KW"/>
</dbReference>
<evidence type="ECO:0000313" key="20">
    <source>
        <dbReference type="Proteomes" id="UP000597762"/>
    </source>
</evidence>
<dbReference type="SUPFAM" id="SSF56091">
    <property type="entry name" value="DNA ligase/mRNA capping enzyme, catalytic domain"/>
    <property type="match status" value="1"/>
</dbReference>
<evidence type="ECO:0000256" key="7">
    <source>
        <dbReference type="ARBA" id="ARBA00022741"/>
    </source>
</evidence>
<dbReference type="AlphaFoldDB" id="A0A812C267"/>
<dbReference type="OrthoDB" id="151490at2759"/>
<dbReference type="SMART" id="SM00292">
    <property type="entry name" value="BRCT"/>
    <property type="match status" value="2"/>
</dbReference>
<dbReference type="SUPFAM" id="SSF50249">
    <property type="entry name" value="Nucleic acid-binding proteins"/>
    <property type="match status" value="1"/>
</dbReference>
<dbReference type="SUPFAM" id="SSF52113">
    <property type="entry name" value="BRCT domain"/>
    <property type="match status" value="2"/>
</dbReference>
<name>A0A812C267_ACAPH</name>
<proteinExistence type="inferred from homology"/>
<dbReference type="CDD" id="cd07968">
    <property type="entry name" value="OBF_DNA_ligase_IV"/>
    <property type="match status" value="1"/>
</dbReference>
<feature type="domain" description="ATP-dependent DNA ligase family profile" evidence="17">
    <location>
        <begin position="356"/>
        <end position="490"/>
    </location>
</feature>
<keyword evidence="7 15" id="KW-0547">Nucleotide-binding</keyword>
<evidence type="ECO:0000256" key="5">
    <source>
        <dbReference type="ARBA" id="ARBA00022723"/>
    </source>
</evidence>
<evidence type="ECO:0000259" key="17">
    <source>
        <dbReference type="PROSITE" id="PS50160"/>
    </source>
</evidence>
<comment type="cofactor">
    <cofactor evidence="1">
        <name>Mg(2+)</name>
        <dbReference type="ChEBI" id="CHEBI:18420"/>
    </cofactor>
</comment>
<dbReference type="GO" id="GO:0003677">
    <property type="term" value="F:DNA binding"/>
    <property type="evidence" value="ECO:0007669"/>
    <property type="project" value="InterPro"/>
</dbReference>
<evidence type="ECO:0000256" key="9">
    <source>
        <dbReference type="ARBA" id="ARBA00022840"/>
    </source>
</evidence>
<dbReference type="PANTHER" id="PTHR45997:SF1">
    <property type="entry name" value="DNA LIGASE 4"/>
    <property type="match status" value="1"/>
</dbReference>
<dbReference type="NCBIfam" id="TIGR00574">
    <property type="entry name" value="dnl1"/>
    <property type="match status" value="1"/>
</dbReference>
<dbReference type="GO" id="GO:0032807">
    <property type="term" value="C:DNA ligase IV complex"/>
    <property type="evidence" value="ECO:0007669"/>
    <property type="project" value="TreeGrafter"/>
</dbReference>
<reference evidence="19" key="1">
    <citation type="submission" date="2021-01" db="EMBL/GenBank/DDBJ databases">
        <authorList>
            <person name="Li R."/>
            <person name="Bekaert M."/>
        </authorList>
    </citation>
    <scope>NUCLEOTIDE SEQUENCE</scope>
    <source>
        <strain evidence="19">Farmed</strain>
    </source>
</reference>
<keyword evidence="20" id="KW-1185">Reference proteome</keyword>
<dbReference type="GO" id="GO:0005958">
    <property type="term" value="C:DNA-dependent protein kinase-DNA ligase 4 complex"/>
    <property type="evidence" value="ECO:0007669"/>
    <property type="project" value="TreeGrafter"/>
</dbReference>
<dbReference type="FunFam" id="2.40.50.140:FF:000150">
    <property type="entry name" value="DNA ligase"/>
    <property type="match status" value="1"/>
</dbReference>
<comment type="subcellular location">
    <subcellularLocation>
        <location evidence="2">Nucleus</location>
    </subcellularLocation>
</comment>
<gene>
    <name evidence="19" type="ORF">SPHA_28062</name>
</gene>
<keyword evidence="6" id="KW-0677">Repeat</keyword>
<dbReference type="PROSITE" id="PS50160">
    <property type="entry name" value="DNA_LIGASE_A3"/>
    <property type="match status" value="1"/>
</dbReference>
<keyword evidence="4 15" id="KW-0436">Ligase</keyword>
<keyword evidence="12 15" id="KW-0234">DNA repair</keyword>
<evidence type="ECO:0000256" key="1">
    <source>
        <dbReference type="ARBA" id="ARBA00001946"/>
    </source>
</evidence>
<dbReference type="Pfam" id="PF04675">
    <property type="entry name" value="DNA_ligase_A_N"/>
    <property type="match status" value="1"/>
</dbReference>
<dbReference type="Gene3D" id="2.40.50.140">
    <property type="entry name" value="Nucleic acid-binding proteins"/>
    <property type="match status" value="1"/>
</dbReference>
<dbReference type="InterPro" id="IPR029710">
    <property type="entry name" value="LIG4"/>
</dbReference>
<dbReference type="InterPro" id="IPR036420">
    <property type="entry name" value="BRCT_dom_sf"/>
</dbReference>
<protein>
    <recommendedName>
        <fullName evidence="15">DNA ligase</fullName>
        <ecNumber evidence="15">6.5.1.1</ecNumber>
    </recommendedName>
</protein>
<evidence type="ECO:0000256" key="16">
    <source>
        <dbReference type="RuleBase" id="RU004196"/>
    </source>
</evidence>
<evidence type="ECO:0000256" key="14">
    <source>
        <dbReference type="ARBA" id="ARBA00034003"/>
    </source>
</evidence>
<dbReference type="Gene3D" id="3.30.470.30">
    <property type="entry name" value="DNA ligase/mRNA capping enzyme"/>
    <property type="match status" value="1"/>
</dbReference>
<evidence type="ECO:0000256" key="10">
    <source>
        <dbReference type="ARBA" id="ARBA00022842"/>
    </source>
</evidence>
<dbReference type="Pfam" id="PF11411">
    <property type="entry name" value="DNA_ligase_IV"/>
    <property type="match status" value="1"/>
</dbReference>
<sequence>MDVNDPPSAEPSVAENVTFGDLVTLLEKIQRTHGNAKKREILAKFIQHWRDAHHNLHKGKKTTDSFYPAMRLLLPHLERERLAYGIKEHMLARLLIDVLCLGKDSADASKLMHYKAVKATQFGAGDFANIAYFVLKNRCPEKGTLTIADVNTSLDAIAVNNSSKKKELVRKNMMHLLRNLAALEQKWLIRMILKDLKIGLSQQSIFAVFHPDADEMYNVNNSLEKVCIQLHDPNLRSHEIAISVFSPFSPMLGEFGNPDKISKVMAGKQFFIETKFDGERMLLHKQKGEYKYFSRSGTDYSKYFGCTKYEGSLSQYIHNCFHEEINSCILDGEMLGYHSATKTFGSKADHYDIKARDLGEYQACYFVFDILLYNDLVLSNRPLQERVHFLKKVFQPIDGRIHISEFKIANSRDACIDALNNAIDNREEGIMVKDCESIYRPSARRGGWFKLKPEYVDGLMDQLDVLIVGGFWGIGHRGGLMSHFLCAVALPTPTGKKPSVFWSFCKVGSGYTKKELIDFNKKLADYWQPFDRKNPPSSIILASGFKEQPDAWIEPSKSCIVQVKAAEIVSSGRFKTGYTLRFPRVEKIREDKPWFECMTTEDLDDLRQKSGGKLANRLLRRKKAITQERPKVGANFQAADTSQVKQESDMLCNKEICVYNGSKECSKAELEKLIVKFGGKVVQNPDSITNFVLADKVTVRVNNLVKANSHDIVKVSWFLKCAQAFQLFPWTPQDMIHASQGTVTHFQKDFDQFGDSYTQPSTIADLKQVFNNIDQSGFPRLTSSEIADVEEEYFQDESPYGLFRFCRVYIDNKLDPLVATTQIPHSPLDLLALELRYFGASIEPILTNNVSHVIIDKGDLSRLYFFKDIRRQQTQKFHIISSQWIKDWTHPPPDLAELALPSPTPTLVWTAPWSSSHEIKAAAAAAATAAPAAAAPVA</sequence>
<keyword evidence="13" id="KW-0539">Nucleus</keyword>
<keyword evidence="11 15" id="KW-0233">DNA recombination</keyword>
<evidence type="ECO:0000256" key="15">
    <source>
        <dbReference type="RuleBase" id="RU000617"/>
    </source>
</evidence>
<dbReference type="GO" id="GO:0003910">
    <property type="term" value="F:DNA ligase (ATP) activity"/>
    <property type="evidence" value="ECO:0007669"/>
    <property type="project" value="UniProtKB-EC"/>
</dbReference>
<keyword evidence="5" id="KW-0479">Metal-binding</keyword>
<dbReference type="InterPro" id="IPR044125">
    <property type="entry name" value="Adenylation_DNA_ligase_IV"/>
</dbReference>
<dbReference type="PANTHER" id="PTHR45997">
    <property type="entry name" value="DNA LIGASE 4"/>
    <property type="match status" value="1"/>
</dbReference>
<dbReference type="EMBL" id="CAHIKZ030001105">
    <property type="protein sequence ID" value="CAE1252644.1"/>
    <property type="molecule type" value="Genomic_DNA"/>
</dbReference>
<dbReference type="InterPro" id="IPR036599">
    <property type="entry name" value="DNA_ligase_N_sf"/>
</dbReference>
<dbReference type="Proteomes" id="UP000597762">
    <property type="component" value="Unassembled WGS sequence"/>
</dbReference>
<dbReference type="GO" id="GO:0006297">
    <property type="term" value="P:nucleotide-excision repair, DNA gap filling"/>
    <property type="evidence" value="ECO:0007669"/>
    <property type="project" value="TreeGrafter"/>
</dbReference>
<dbReference type="InterPro" id="IPR021536">
    <property type="entry name" value="DNA_ligase_IV_dom"/>
</dbReference>
<feature type="domain" description="BRCT" evidence="18">
    <location>
        <begin position="646"/>
        <end position="735"/>
    </location>
</feature>
<dbReference type="GO" id="GO:0006310">
    <property type="term" value="P:DNA recombination"/>
    <property type="evidence" value="ECO:0007669"/>
    <property type="project" value="UniProtKB-KW"/>
</dbReference>
<dbReference type="InterPro" id="IPR000977">
    <property type="entry name" value="DNA_ligase_ATP-dep"/>
</dbReference>
<evidence type="ECO:0000256" key="2">
    <source>
        <dbReference type="ARBA" id="ARBA00004123"/>
    </source>
</evidence>
<keyword evidence="10" id="KW-0460">Magnesium</keyword>
<evidence type="ECO:0000256" key="6">
    <source>
        <dbReference type="ARBA" id="ARBA00022737"/>
    </source>
</evidence>
<dbReference type="InterPro" id="IPR012340">
    <property type="entry name" value="NA-bd_OB-fold"/>
</dbReference>
<dbReference type="GO" id="GO:0006303">
    <property type="term" value="P:double-strand break repair via nonhomologous end joining"/>
    <property type="evidence" value="ECO:0007669"/>
    <property type="project" value="TreeGrafter"/>
</dbReference>
<dbReference type="GO" id="GO:0071897">
    <property type="term" value="P:DNA biosynthetic process"/>
    <property type="evidence" value="ECO:0007669"/>
    <property type="project" value="InterPro"/>
</dbReference>
<dbReference type="EC" id="6.5.1.1" evidence="15"/>
<evidence type="ECO:0000313" key="19">
    <source>
        <dbReference type="EMBL" id="CAE1252644.1"/>
    </source>
</evidence>
<comment type="catalytic activity">
    <reaction evidence="14 15">
        <text>ATP + (deoxyribonucleotide)n-3'-hydroxyl + 5'-phospho-(deoxyribonucleotide)m = (deoxyribonucleotide)n+m + AMP + diphosphate.</text>
        <dbReference type="EC" id="6.5.1.1"/>
    </reaction>
</comment>
<feature type="domain" description="BRCT" evidence="18">
    <location>
        <begin position="798"/>
        <end position="887"/>
    </location>
</feature>
<keyword evidence="9 15" id="KW-0067">ATP-binding</keyword>
<evidence type="ECO:0000256" key="13">
    <source>
        <dbReference type="ARBA" id="ARBA00023242"/>
    </source>
</evidence>
<dbReference type="PROSITE" id="PS00697">
    <property type="entry name" value="DNA_LIGASE_A1"/>
    <property type="match status" value="1"/>
</dbReference>
<dbReference type="PROSITE" id="PS50172">
    <property type="entry name" value="BRCT"/>
    <property type="match status" value="2"/>
</dbReference>
<dbReference type="Pfam" id="PF04679">
    <property type="entry name" value="DNA_ligase_A_C"/>
    <property type="match status" value="1"/>
</dbReference>
<comment type="similarity">
    <text evidence="3 16">Belongs to the ATP-dependent DNA ligase family.</text>
</comment>
<keyword evidence="8 15" id="KW-0227">DNA damage</keyword>